<evidence type="ECO:0000256" key="8">
    <source>
        <dbReference type="ARBA" id="ARBA00022771"/>
    </source>
</evidence>
<dbReference type="InterPro" id="IPR013083">
    <property type="entry name" value="Znf_RING/FYVE/PHD"/>
</dbReference>
<evidence type="ECO:0000256" key="4">
    <source>
        <dbReference type="ARBA" id="ARBA00012483"/>
    </source>
</evidence>
<evidence type="ECO:0000256" key="7">
    <source>
        <dbReference type="ARBA" id="ARBA00022723"/>
    </source>
</evidence>
<feature type="transmembrane region" description="Helical" evidence="16">
    <location>
        <begin position="32"/>
        <end position="58"/>
    </location>
</feature>
<dbReference type="PANTHER" id="PTHR46913">
    <property type="entry name" value="RING-H2 FINGER PROTEIN ATL16"/>
    <property type="match status" value="1"/>
</dbReference>
<dbReference type="InterPro" id="IPR044600">
    <property type="entry name" value="ATL1/ATL16-like"/>
</dbReference>
<evidence type="ECO:0000256" key="14">
    <source>
        <dbReference type="PROSITE-ProRule" id="PRU00175"/>
    </source>
</evidence>
<keyword evidence="8 14" id="KW-0863">Zinc-finger</keyword>
<feature type="region of interest" description="Disordered" evidence="15">
    <location>
        <begin position="250"/>
        <end position="272"/>
    </location>
</feature>
<dbReference type="GO" id="GO:0061630">
    <property type="term" value="F:ubiquitin protein ligase activity"/>
    <property type="evidence" value="ECO:0007669"/>
    <property type="project" value="UniProtKB-EC"/>
</dbReference>
<evidence type="ECO:0000256" key="6">
    <source>
        <dbReference type="ARBA" id="ARBA00022692"/>
    </source>
</evidence>
<evidence type="ECO:0000256" key="12">
    <source>
        <dbReference type="ARBA" id="ARBA00023136"/>
    </source>
</evidence>
<dbReference type="EC" id="2.3.2.27" evidence="4"/>
<evidence type="ECO:0000256" key="11">
    <source>
        <dbReference type="ARBA" id="ARBA00022989"/>
    </source>
</evidence>
<dbReference type="SUPFAM" id="SSF57850">
    <property type="entry name" value="RING/U-box"/>
    <property type="match status" value="1"/>
</dbReference>
<feature type="domain" description="RING-type" evidence="17">
    <location>
        <begin position="129"/>
        <end position="171"/>
    </location>
</feature>
<comment type="catalytic activity">
    <reaction evidence="1">
        <text>S-ubiquitinyl-[E2 ubiquitin-conjugating enzyme]-L-cysteine + [acceptor protein]-L-lysine = [E2 ubiquitin-conjugating enzyme]-L-cysteine + N(6)-ubiquitinyl-[acceptor protein]-L-lysine.</text>
        <dbReference type="EC" id="2.3.2.27"/>
    </reaction>
</comment>
<evidence type="ECO:0000313" key="18">
    <source>
        <dbReference type="EMBL" id="KAK6935701.1"/>
    </source>
</evidence>
<dbReference type="InterPro" id="IPR001841">
    <property type="entry name" value="Znf_RING"/>
</dbReference>
<protein>
    <recommendedName>
        <fullName evidence="4">RING-type E3 ubiquitin transferase</fullName>
        <ecNumber evidence="4">2.3.2.27</ecNumber>
    </recommendedName>
</protein>
<keyword evidence="5" id="KW-0808">Transferase</keyword>
<reference evidence="18 19" key="1">
    <citation type="submission" date="2023-12" db="EMBL/GenBank/DDBJ databases">
        <title>A high-quality genome assembly for Dillenia turbinata (Dilleniales).</title>
        <authorList>
            <person name="Chanderbali A."/>
        </authorList>
    </citation>
    <scope>NUCLEOTIDE SEQUENCE [LARGE SCALE GENOMIC DNA]</scope>
    <source>
        <strain evidence="18">LSX21</strain>
        <tissue evidence="18">Leaf</tissue>
    </source>
</reference>
<comment type="caution">
    <text evidence="18">The sequence shown here is derived from an EMBL/GenBank/DDBJ whole genome shotgun (WGS) entry which is preliminary data.</text>
</comment>
<dbReference type="FunFam" id="3.30.40.10:FF:000609">
    <property type="entry name" value="RING-H2 finger protein ATL1"/>
    <property type="match status" value="1"/>
</dbReference>
<dbReference type="GO" id="GO:0008270">
    <property type="term" value="F:zinc ion binding"/>
    <property type="evidence" value="ECO:0007669"/>
    <property type="project" value="UniProtKB-KW"/>
</dbReference>
<dbReference type="GO" id="GO:0016567">
    <property type="term" value="P:protein ubiquitination"/>
    <property type="evidence" value="ECO:0007669"/>
    <property type="project" value="InterPro"/>
</dbReference>
<evidence type="ECO:0000256" key="9">
    <source>
        <dbReference type="ARBA" id="ARBA00022786"/>
    </source>
</evidence>
<keyword evidence="11 16" id="KW-1133">Transmembrane helix</keyword>
<dbReference type="Proteomes" id="UP001370490">
    <property type="component" value="Unassembled WGS sequence"/>
</dbReference>
<keyword evidence="6 16" id="KW-0812">Transmembrane</keyword>
<dbReference type="CDD" id="cd16461">
    <property type="entry name" value="RING-H2_EL5-like"/>
    <property type="match status" value="1"/>
</dbReference>
<comment type="similarity">
    <text evidence="13">Belongs to the RING-type zinc finger family. ATL subfamily.</text>
</comment>
<evidence type="ECO:0000256" key="3">
    <source>
        <dbReference type="ARBA" id="ARBA00004906"/>
    </source>
</evidence>
<gene>
    <name evidence="18" type="ORF">RJ641_032731</name>
</gene>
<keyword evidence="12 16" id="KW-0472">Membrane</keyword>
<organism evidence="18 19">
    <name type="scientific">Dillenia turbinata</name>
    <dbReference type="NCBI Taxonomy" id="194707"/>
    <lineage>
        <taxon>Eukaryota</taxon>
        <taxon>Viridiplantae</taxon>
        <taxon>Streptophyta</taxon>
        <taxon>Embryophyta</taxon>
        <taxon>Tracheophyta</taxon>
        <taxon>Spermatophyta</taxon>
        <taxon>Magnoliopsida</taxon>
        <taxon>eudicotyledons</taxon>
        <taxon>Gunneridae</taxon>
        <taxon>Pentapetalae</taxon>
        <taxon>Dilleniales</taxon>
        <taxon>Dilleniaceae</taxon>
        <taxon>Dillenia</taxon>
    </lineage>
</organism>
<evidence type="ECO:0000259" key="17">
    <source>
        <dbReference type="PROSITE" id="PS50089"/>
    </source>
</evidence>
<evidence type="ECO:0000256" key="1">
    <source>
        <dbReference type="ARBA" id="ARBA00000900"/>
    </source>
</evidence>
<comment type="pathway">
    <text evidence="3">Protein modification; protein ubiquitination.</text>
</comment>
<dbReference type="GO" id="GO:0016020">
    <property type="term" value="C:membrane"/>
    <property type="evidence" value="ECO:0007669"/>
    <property type="project" value="UniProtKB-SubCell"/>
</dbReference>
<accession>A0AAN8ZF44</accession>
<dbReference type="EMBL" id="JBAMMX010000007">
    <property type="protein sequence ID" value="KAK6935701.1"/>
    <property type="molecule type" value="Genomic_DNA"/>
</dbReference>
<keyword evidence="10" id="KW-0862">Zinc</keyword>
<evidence type="ECO:0000256" key="13">
    <source>
        <dbReference type="ARBA" id="ARBA00024209"/>
    </source>
</evidence>
<evidence type="ECO:0000256" key="16">
    <source>
        <dbReference type="SAM" id="Phobius"/>
    </source>
</evidence>
<dbReference type="SMART" id="SM00184">
    <property type="entry name" value="RING"/>
    <property type="match status" value="1"/>
</dbReference>
<name>A0AAN8ZF44_9MAGN</name>
<evidence type="ECO:0000256" key="5">
    <source>
        <dbReference type="ARBA" id="ARBA00022679"/>
    </source>
</evidence>
<evidence type="ECO:0000256" key="10">
    <source>
        <dbReference type="ARBA" id="ARBA00022833"/>
    </source>
</evidence>
<comment type="subcellular location">
    <subcellularLocation>
        <location evidence="2">Membrane</location>
        <topology evidence="2">Single-pass membrane protein</topology>
    </subcellularLocation>
</comment>
<dbReference type="Pfam" id="PF13639">
    <property type="entry name" value="zf-RING_2"/>
    <property type="match status" value="1"/>
</dbReference>
<evidence type="ECO:0000313" key="19">
    <source>
        <dbReference type="Proteomes" id="UP001370490"/>
    </source>
</evidence>
<dbReference type="PANTHER" id="PTHR46913:SF1">
    <property type="entry name" value="RING-H2 FINGER PROTEIN ATL16"/>
    <property type="match status" value="1"/>
</dbReference>
<keyword evidence="7" id="KW-0479">Metal-binding</keyword>
<dbReference type="SMART" id="SM01197">
    <property type="entry name" value="FANCL_C"/>
    <property type="match status" value="1"/>
</dbReference>
<sequence length="272" mass="29916">MLSPPPDSSSAQQKTNSFNHILESIFSYDGNIMLAAIISLLVVILFILLLHLYGKWFLAQSHNRRRRSVSVSHVLNPSRFHHFRTFTLDSTTSSTNFPSYPTIGLDASIISSIPLFVYKSGEQKQDLECVICLSMFEDKDVGRDLPKCGHAFHVECIDMWLNSHSDCPICRAPVALDASTKVVPVNSSDDVSGDLPEIILDELDMMNGSFSASSEVTIEVIDSSTDVVTADDSSSRSSLSSSSLGDALRRMLSSNRSERKVFPSSHVDAPEP</sequence>
<dbReference type="AlphaFoldDB" id="A0AAN8ZF44"/>
<evidence type="ECO:0000256" key="2">
    <source>
        <dbReference type="ARBA" id="ARBA00004167"/>
    </source>
</evidence>
<dbReference type="Gene3D" id="3.30.40.10">
    <property type="entry name" value="Zinc/RING finger domain, C3HC4 (zinc finger)"/>
    <property type="match status" value="1"/>
</dbReference>
<keyword evidence="19" id="KW-1185">Reference proteome</keyword>
<proteinExistence type="inferred from homology"/>
<keyword evidence="9" id="KW-0833">Ubl conjugation pathway</keyword>
<evidence type="ECO:0000256" key="15">
    <source>
        <dbReference type="SAM" id="MobiDB-lite"/>
    </source>
</evidence>
<dbReference type="PROSITE" id="PS50089">
    <property type="entry name" value="ZF_RING_2"/>
    <property type="match status" value="1"/>
</dbReference>